<keyword evidence="2" id="KW-0479">Metal-binding</keyword>
<reference evidence="6 7" key="1">
    <citation type="submission" date="2022-09" db="EMBL/GenBank/DDBJ databases">
        <title>New species of Phenylobacterium.</title>
        <authorList>
            <person name="Mieszkin S."/>
        </authorList>
    </citation>
    <scope>NUCLEOTIDE SEQUENCE [LARGE SCALE GENOMIC DNA]</scope>
    <source>
        <strain evidence="6 7">HK31-G</strain>
    </source>
</reference>
<dbReference type="Gene3D" id="2.102.10.10">
    <property type="entry name" value="Rieske [2Fe-2S] iron-sulphur domain"/>
    <property type="match status" value="1"/>
</dbReference>
<evidence type="ECO:0000313" key="6">
    <source>
        <dbReference type="EMBL" id="MFD3264359.1"/>
    </source>
</evidence>
<dbReference type="Proteomes" id="UP001598130">
    <property type="component" value="Unassembled WGS sequence"/>
</dbReference>
<dbReference type="EMBL" id="JAOTJD010000017">
    <property type="protein sequence ID" value="MFD3264359.1"/>
    <property type="molecule type" value="Genomic_DNA"/>
</dbReference>
<evidence type="ECO:0000256" key="2">
    <source>
        <dbReference type="ARBA" id="ARBA00022723"/>
    </source>
</evidence>
<keyword evidence="1" id="KW-0001">2Fe-2S</keyword>
<comment type="caution">
    <text evidence="6">The sequence shown here is derived from an EMBL/GenBank/DDBJ whole genome shotgun (WGS) entry which is preliminary data.</text>
</comment>
<dbReference type="InterPro" id="IPR017941">
    <property type="entry name" value="Rieske_2Fe-2S"/>
</dbReference>
<evidence type="ECO:0000259" key="5">
    <source>
        <dbReference type="PROSITE" id="PS51296"/>
    </source>
</evidence>
<protein>
    <submittedName>
        <fullName evidence="6">Rieske 2Fe-2S domain-containing protein</fullName>
    </submittedName>
</protein>
<evidence type="ECO:0000256" key="1">
    <source>
        <dbReference type="ARBA" id="ARBA00022714"/>
    </source>
</evidence>
<organism evidence="6 7">
    <name type="scientific">Phenylobacterium ferrooxidans</name>
    <dbReference type="NCBI Taxonomy" id="2982689"/>
    <lineage>
        <taxon>Bacteria</taxon>
        <taxon>Pseudomonadati</taxon>
        <taxon>Pseudomonadota</taxon>
        <taxon>Alphaproteobacteria</taxon>
        <taxon>Caulobacterales</taxon>
        <taxon>Caulobacteraceae</taxon>
        <taxon>Phenylobacterium</taxon>
    </lineage>
</organism>
<name>A0ABW6CN77_9CAUL</name>
<dbReference type="InterPro" id="IPR036922">
    <property type="entry name" value="Rieske_2Fe-2S_sf"/>
</dbReference>
<keyword evidence="4" id="KW-0411">Iron-sulfur</keyword>
<proteinExistence type="predicted"/>
<evidence type="ECO:0000313" key="7">
    <source>
        <dbReference type="Proteomes" id="UP001598130"/>
    </source>
</evidence>
<dbReference type="SUPFAM" id="SSF50022">
    <property type="entry name" value="ISP domain"/>
    <property type="match status" value="1"/>
</dbReference>
<accession>A0ABW6CN77</accession>
<sequence length="86" mass="9599">MSAPSWIGKDLPPIVRDGTEYFLLSHDDALYLVANRCPHRGGPLKFGFINADDEIVCPLHQGVFPITRLVAQPSTIRLDEREAALR</sequence>
<evidence type="ECO:0000256" key="3">
    <source>
        <dbReference type="ARBA" id="ARBA00023004"/>
    </source>
</evidence>
<dbReference type="Pfam" id="PF00355">
    <property type="entry name" value="Rieske"/>
    <property type="match status" value="1"/>
</dbReference>
<gene>
    <name evidence="6" type="ORF">OCL97_10345</name>
</gene>
<evidence type="ECO:0000256" key="4">
    <source>
        <dbReference type="ARBA" id="ARBA00023014"/>
    </source>
</evidence>
<dbReference type="RefSeq" id="WP_377369926.1">
    <property type="nucleotide sequence ID" value="NZ_JAOTJD010000017.1"/>
</dbReference>
<feature type="domain" description="Rieske" evidence="5">
    <location>
        <begin position="3"/>
        <end position="86"/>
    </location>
</feature>
<dbReference type="PROSITE" id="PS51296">
    <property type="entry name" value="RIESKE"/>
    <property type="match status" value="1"/>
</dbReference>
<keyword evidence="3" id="KW-0408">Iron</keyword>
<keyword evidence="7" id="KW-1185">Reference proteome</keyword>